<name>A0A151J9N1_9HYME</name>
<accession>A0A151J9N1</accession>
<evidence type="ECO:0000259" key="3">
    <source>
        <dbReference type="PROSITE" id="PS50158"/>
    </source>
</evidence>
<dbReference type="InterPro" id="IPR001878">
    <property type="entry name" value="Znf_CCHC"/>
</dbReference>
<keyword evidence="1" id="KW-0479">Metal-binding</keyword>
<protein>
    <recommendedName>
        <fullName evidence="3">CCHC-type domain-containing protein</fullName>
    </recommendedName>
</protein>
<keyword evidence="1" id="KW-0862">Zinc</keyword>
<feature type="region of interest" description="Disordered" evidence="2">
    <location>
        <begin position="186"/>
        <end position="227"/>
    </location>
</feature>
<dbReference type="GO" id="GO:0008270">
    <property type="term" value="F:zinc ion binding"/>
    <property type="evidence" value="ECO:0007669"/>
    <property type="project" value="UniProtKB-KW"/>
</dbReference>
<reference evidence="4 5" key="1">
    <citation type="submission" date="2015-09" db="EMBL/GenBank/DDBJ databases">
        <title>Trachymyrmex cornetzi WGS genome.</title>
        <authorList>
            <person name="Nygaard S."/>
            <person name="Hu H."/>
            <person name="Boomsma J."/>
            <person name="Zhang G."/>
        </authorList>
    </citation>
    <scope>NUCLEOTIDE SEQUENCE [LARGE SCALE GENOMIC DNA]</scope>
    <source>
        <strain evidence="4">Tcor2-1</strain>
        <tissue evidence="4">Whole body</tissue>
    </source>
</reference>
<keyword evidence="5" id="KW-1185">Reference proteome</keyword>
<feature type="compositionally biased region" description="Polar residues" evidence="2">
    <location>
        <begin position="186"/>
        <end position="221"/>
    </location>
</feature>
<evidence type="ECO:0000256" key="1">
    <source>
        <dbReference type="PROSITE-ProRule" id="PRU00047"/>
    </source>
</evidence>
<evidence type="ECO:0000256" key="2">
    <source>
        <dbReference type="SAM" id="MobiDB-lite"/>
    </source>
</evidence>
<dbReference type="Proteomes" id="UP000078492">
    <property type="component" value="Unassembled WGS sequence"/>
</dbReference>
<proteinExistence type="predicted"/>
<feature type="domain" description="CCHC-type" evidence="3">
    <location>
        <begin position="50"/>
        <end position="65"/>
    </location>
</feature>
<organism evidence="4 5">
    <name type="scientific">Trachymyrmex cornetzi</name>
    <dbReference type="NCBI Taxonomy" id="471704"/>
    <lineage>
        <taxon>Eukaryota</taxon>
        <taxon>Metazoa</taxon>
        <taxon>Ecdysozoa</taxon>
        <taxon>Arthropoda</taxon>
        <taxon>Hexapoda</taxon>
        <taxon>Insecta</taxon>
        <taxon>Pterygota</taxon>
        <taxon>Neoptera</taxon>
        <taxon>Endopterygota</taxon>
        <taxon>Hymenoptera</taxon>
        <taxon>Apocrita</taxon>
        <taxon>Aculeata</taxon>
        <taxon>Formicoidea</taxon>
        <taxon>Formicidae</taxon>
        <taxon>Myrmicinae</taxon>
        <taxon>Trachymyrmex</taxon>
    </lineage>
</organism>
<sequence>MRQTIKDGKSELIPSKFLCIKFSGQMLPKYVSLFHTRHAVSTFIPKVRICYNCFRAGHISKSCRSNARCVRYGEPPHANSQECSMQDVPPRCINCNGSHLPPLLTTAHWSENISLLAARKRISTEHPTSERDYRFDYTNFSSLNHGANPTSQLIDTRYNRYAVLNSDLANNTICNDHSYASVASTNLRRTSQPTGKNTRTSEFFNTSTRNFPRASSESSQPKLPRDPREDILLYRNGRTPLSLANNGIALIPP</sequence>
<evidence type="ECO:0000313" key="5">
    <source>
        <dbReference type="Proteomes" id="UP000078492"/>
    </source>
</evidence>
<evidence type="ECO:0000313" key="4">
    <source>
        <dbReference type="EMBL" id="KYN21744.1"/>
    </source>
</evidence>
<gene>
    <name evidence="4" type="ORF">ALC57_05878</name>
</gene>
<dbReference type="SMART" id="SM00343">
    <property type="entry name" value="ZnF_C2HC"/>
    <property type="match status" value="1"/>
</dbReference>
<dbReference type="AlphaFoldDB" id="A0A151J9N1"/>
<dbReference type="PROSITE" id="PS50158">
    <property type="entry name" value="ZF_CCHC"/>
    <property type="match status" value="1"/>
</dbReference>
<dbReference type="GO" id="GO:0003676">
    <property type="term" value="F:nucleic acid binding"/>
    <property type="evidence" value="ECO:0007669"/>
    <property type="project" value="InterPro"/>
</dbReference>
<keyword evidence="1" id="KW-0863">Zinc-finger</keyword>
<dbReference type="EMBL" id="KQ979396">
    <property type="protein sequence ID" value="KYN21744.1"/>
    <property type="molecule type" value="Genomic_DNA"/>
</dbReference>